<name>A0A3N2RKW0_LYSEN</name>
<dbReference type="Pfam" id="PF00535">
    <property type="entry name" value="Glycos_transf_2"/>
    <property type="match status" value="1"/>
</dbReference>
<keyword evidence="2" id="KW-0808">Transferase</keyword>
<evidence type="ECO:0000259" key="1">
    <source>
        <dbReference type="Pfam" id="PF00535"/>
    </source>
</evidence>
<dbReference type="InterPro" id="IPR050834">
    <property type="entry name" value="Glycosyltransf_2"/>
</dbReference>
<gene>
    <name evidence="2" type="ORF">D9T17_05520</name>
</gene>
<dbReference type="AlphaFoldDB" id="A0A3N2RKW0"/>
<dbReference type="SUPFAM" id="SSF53448">
    <property type="entry name" value="Nucleotide-diphospho-sugar transferases"/>
    <property type="match status" value="1"/>
</dbReference>
<organism evidence="2 3">
    <name type="scientific">Lysobacter enzymogenes</name>
    <dbReference type="NCBI Taxonomy" id="69"/>
    <lineage>
        <taxon>Bacteria</taxon>
        <taxon>Pseudomonadati</taxon>
        <taxon>Pseudomonadota</taxon>
        <taxon>Gammaproteobacteria</taxon>
        <taxon>Lysobacterales</taxon>
        <taxon>Lysobacteraceae</taxon>
        <taxon>Lysobacter</taxon>
    </lineage>
</organism>
<proteinExistence type="predicted"/>
<protein>
    <submittedName>
        <fullName evidence="2">Glycosyltransferase</fullName>
    </submittedName>
</protein>
<feature type="domain" description="Glycosyltransferase 2-like" evidence="1">
    <location>
        <begin position="28"/>
        <end position="194"/>
    </location>
</feature>
<dbReference type="InterPro" id="IPR029044">
    <property type="entry name" value="Nucleotide-diphossugar_trans"/>
</dbReference>
<dbReference type="Proteomes" id="UP000275910">
    <property type="component" value="Unassembled WGS sequence"/>
</dbReference>
<comment type="caution">
    <text evidence="2">The sequence shown here is derived from an EMBL/GenBank/DDBJ whole genome shotgun (WGS) entry which is preliminary data.</text>
</comment>
<reference evidence="2 3" key="1">
    <citation type="submission" date="2018-10" db="EMBL/GenBank/DDBJ databases">
        <title>The genome of Lysobacter enzymogenes OH11.</title>
        <authorList>
            <person name="Liu F."/>
            <person name="Zhao Y."/>
            <person name="Qian G."/>
            <person name="Chen Y."/>
            <person name="Xu H."/>
        </authorList>
    </citation>
    <scope>NUCLEOTIDE SEQUENCE [LARGE SCALE GENOMIC DNA]</scope>
    <source>
        <strain evidence="2 3">OH11</strain>
    </source>
</reference>
<dbReference type="EMBL" id="RCTY01000017">
    <property type="protein sequence ID" value="ROU08105.1"/>
    <property type="molecule type" value="Genomic_DNA"/>
</dbReference>
<evidence type="ECO:0000313" key="2">
    <source>
        <dbReference type="EMBL" id="ROU08105.1"/>
    </source>
</evidence>
<dbReference type="Gene3D" id="3.90.550.10">
    <property type="entry name" value="Spore Coat Polysaccharide Biosynthesis Protein SpsA, Chain A"/>
    <property type="match status" value="1"/>
</dbReference>
<sequence length="344" mass="38782">MNAVLDQLPAVTELPVLESVAEPRPRVSVLLLCFRDADYIRAALDSAFAQTVPCEIIVSNDSSGDGTFEIAEEMVAAYRGPHRVHVRKTERNLGVSAHFNDVMALASGEIIVMMAGDDIAYPERVATIVRAFDEHPGATVLGSDFDAIGSHGEPIQVSFRQRPQRYDFDYYVRIGRLIGLLGATMAFRREVYDRFGPLLGPIEDNALSLRGALLGQSLNLRQPLIQYRRHPGSVSGTVFARDEPRALATRRRYERTVQFYRGTADDLEACLRKMPELPRSKRRLAEQVLAMYRIEADAREAILQQPRWRWLGPVLRGLGQRGLRRKSAERALKLLLPRSWFGLR</sequence>
<evidence type="ECO:0000313" key="3">
    <source>
        <dbReference type="Proteomes" id="UP000275910"/>
    </source>
</evidence>
<dbReference type="GO" id="GO:0016740">
    <property type="term" value="F:transferase activity"/>
    <property type="evidence" value="ECO:0007669"/>
    <property type="project" value="UniProtKB-KW"/>
</dbReference>
<dbReference type="PANTHER" id="PTHR43685:SF11">
    <property type="entry name" value="GLYCOSYLTRANSFERASE TAGX-RELATED"/>
    <property type="match status" value="1"/>
</dbReference>
<accession>A0A3N2RKW0</accession>
<dbReference type="PANTHER" id="PTHR43685">
    <property type="entry name" value="GLYCOSYLTRANSFERASE"/>
    <property type="match status" value="1"/>
</dbReference>
<dbReference type="InterPro" id="IPR001173">
    <property type="entry name" value="Glyco_trans_2-like"/>
</dbReference>